<accession>A0A6M7TH10</accession>
<gene>
    <name evidence="1" type="ORF">D3242_15675</name>
</gene>
<evidence type="ECO:0000313" key="2">
    <source>
        <dbReference type="Proteomes" id="UP000275530"/>
    </source>
</evidence>
<dbReference type="AlphaFoldDB" id="A0A6M7TH10"/>
<comment type="caution">
    <text evidence="1">The sequence shown here is derived from an EMBL/GenBank/DDBJ whole genome shotgun (WGS) entry which is preliminary data.</text>
</comment>
<keyword evidence="2" id="KW-1185">Reference proteome</keyword>
<proteinExistence type="predicted"/>
<protein>
    <submittedName>
        <fullName evidence="1">Uncharacterized protein</fullName>
    </submittedName>
</protein>
<reference evidence="1 2" key="1">
    <citation type="submission" date="2018-09" db="EMBL/GenBank/DDBJ databases">
        <title>Mesorhizobium carmichaelinearum sp. nov. isolated from Carmichaelinea spp. root nodules in New Zealand.</title>
        <authorList>
            <person name="De Meyer S.E."/>
        </authorList>
    </citation>
    <scope>NUCLEOTIDE SEQUENCE [LARGE SCALE GENOMIC DNA]</scope>
    <source>
        <strain evidence="1 2">LMG 28313</strain>
    </source>
</reference>
<dbReference type="EMBL" id="QZXA01000005">
    <property type="protein sequence ID" value="RJT33954.1"/>
    <property type="molecule type" value="Genomic_DNA"/>
</dbReference>
<evidence type="ECO:0000313" key="1">
    <source>
        <dbReference type="EMBL" id="RJT33954.1"/>
    </source>
</evidence>
<dbReference type="Proteomes" id="UP000275530">
    <property type="component" value="Unassembled WGS sequence"/>
</dbReference>
<sequence>MYFPQFLVGMLTSSGVVGAWVYVATGSVWKAVAWSIIAAVLLQVGYFALVFRLVYGRRRDMKQEHIDEATPVRPSAASPWRRRHSRG</sequence>
<name>A0A6M7TH10_9HYPH</name>
<organism evidence="1 2">
    <name type="scientific">Mesorhizobium jarvisii</name>
    <dbReference type="NCBI Taxonomy" id="1777867"/>
    <lineage>
        <taxon>Bacteria</taxon>
        <taxon>Pseudomonadati</taxon>
        <taxon>Pseudomonadota</taxon>
        <taxon>Alphaproteobacteria</taxon>
        <taxon>Hyphomicrobiales</taxon>
        <taxon>Phyllobacteriaceae</taxon>
        <taxon>Mesorhizobium</taxon>
    </lineage>
</organism>